<comment type="caution">
    <text evidence="1">The sequence shown here is derived from an EMBL/GenBank/DDBJ whole genome shotgun (WGS) entry which is preliminary data.</text>
</comment>
<evidence type="ECO:0000313" key="2">
    <source>
        <dbReference type="Proteomes" id="UP000799755"/>
    </source>
</evidence>
<sequence length="586" mass="66637">MQLLDLPLVLVQDIIEQAVNISKLHEIARLCQVNRLFNREGYKYLARNRLGVVPYWDYLSPPIPQHIKLQLVREYIGDWDRGKNDFASHVHAVVDELVRRFSQLPPDGSQSRSREDILDDVCEAIIRSGYHRRLFGQEIKQCARWDNRFTRSHRKGFPYKPKAKPNRNPNTPERIGRSTIMIAVIMRYTTLLEAMLKGISQPRLPIGHGDGLDWRSPCFGSPIESAIEMGHHIVLLVLLEAGATFPANCWPGRSLCRAAMKGHTEVFRVLLERPSNELLQRDFQVALERAVRRGQFELAEMISKKRGLPCSLLSPAVKYGRADIVREVASERNIAYWRTSFSLLRLAVEKGHFEVAKVLVERGAGKDIKTRRVTSYHVIKGGNVAIMELLMSHGMELVPDQQQWMLAVEGGHTEMAKFLSDRGFDRCSQTPELQWAFALLMSIVRNHAEMVCWLICDRSVDPSGHHKLRSEGLAPLVVAVDSGHADMVALVKQLGGRATAKELAEENFEESKRCSRRLRIQNDKFRVRETFGVFIRHSKTLWEVPTRAFSSRALEAAKDALSDVARDPLPDILERVGTLKLEAAEK</sequence>
<dbReference type="Proteomes" id="UP000799755">
    <property type="component" value="Unassembled WGS sequence"/>
</dbReference>
<evidence type="ECO:0000313" key="1">
    <source>
        <dbReference type="EMBL" id="KAF2471881.1"/>
    </source>
</evidence>
<dbReference type="EMBL" id="MU003504">
    <property type="protein sequence ID" value="KAF2471881.1"/>
    <property type="molecule type" value="Genomic_DNA"/>
</dbReference>
<gene>
    <name evidence="1" type="ORF">BDR25DRAFT_24019</name>
</gene>
<keyword evidence="2" id="KW-1185">Reference proteome</keyword>
<reference evidence="1" key="1">
    <citation type="journal article" date="2020" name="Stud. Mycol.">
        <title>101 Dothideomycetes genomes: a test case for predicting lifestyles and emergence of pathogens.</title>
        <authorList>
            <person name="Haridas S."/>
            <person name="Albert R."/>
            <person name="Binder M."/>
            <person name="Bloem J."/>
            <person name="Labutti K."/>
            <person name="Salamov A."/>
            <person name="Andreopoulos B."/>
            <person name="Baker S."/>
            <person name="Barry K."/>
            <person name="Bills G."/>
            <person name="Bluhm B."/>
            <person name="Cannon C."/>
            <person name="Castanera R."/>
            <person name="Culley D."/>
            <person name="Daum C."/>
            <person name="Ezra D."/>
            <person name="Gonzalez J."/>
            <person name="Henrissat B."/>
            <person name="Kuo A."/>
            <person name="Liang C."/>
            <person name="Lipzen A."/>
            <person name="Lutzoni F."/>
            <person name="Magnuson J."/>
            <person name="Mondo S."/>
            <person name="Nolan M."/>
            <person name="Ohm R."/>
            <person name="Pangilinan J."/>
            <person name="Park H.-J."/>
            <person name="Ramirez L."/>
            <person name="Alfaro M."/>
            <person name="Sun H."/>
            <person name="Tritt A."/>
            <person name="Yoshinaga Y."/>
            <person name="Zwiers L.-H."/>
            <person name="Turgeon B."/>
            <person name="Goodwin S."/>
            <person name="Spatafora J."/>
            <person name="Crous P."/>
            <person name="Grigoriev I."/>
        </authorList>
    </citation>
    <scope>NUCLEOTIDE SEQUENCE</scope>
    <source>
        <strain evidence="1">ATCC 200398</strain>
    </source>
</reference>
<organism evidence="1 2">
    <name type="scientific">Lindgomyces ingoldianus</name>
    <dbReference type="NCBI Taxonomy" id="673940"/>
    <lineage>
        <taxon>Eukaryota</taxon>
        <taxon>Fungi</taxon>
        <taxon>Dikarya</taxon>
        <taxon>Ascomycota</taxon>
        <taxon>Pezizomycotina</taxon>
        <taxon>Dothideomycetes</taxon>
        <taxon>Pleosporomycetidae</taxon>
        <taxon>Pleosporales</taxon>
        <taxon>Lindgomycetaceae</taxon>
        <taxon>Lindgomyces</taxon>
    </lineage>
</organism>
<proteinExistence type="predicted"/>
<accession>A0ACB6QYB4</accession>
<protein>
    <submittedName>
        <fullName evidence="1">Ankyrin</fullName>
    </submittedName>
</protein>
<name>A0ACB6QYB4_9PLEO</name>